<evidence type="ECO:0000256" key="1">
    <source>
        <dbReference type="SAM" id="Phobius"/>
    </source>
</evidence>
<keyword evidence="1" id="KW-0472">Membrane</keyword>
<keyword evidence="1" id="KW-0812">Transmembrane</keyword>
<evidence type="ECO:0000313" key="4">
    <source>
        <dbReference type="Proteomes" id="UP000289856"/>
    </source>
</evidence>
<keyword evidence="1" id="KW-1133">Transmembrane helix</keyword>
<dbReference type="KEGG" id="cohn:KCTCHS21_49940"/>
<dbReference type="InterPro" id="IPR032809">
    <property type="entry name" value="Put_HupE_UreJ"/>
</dbReference>
<dbReference type="Pfam" id="PF13795">
    <property type="entry name" value="HupE_UreJ_2"/>
    <property type="match status" value="1"/>
</dbReference>
<dbReference type="RefSeq" id="WP_157994115.1">
    <property type="nucleotide sequence ID" value="NZ_AP019400.1"/>
</dbReference>
<feature type="transmembrane region" description="Helical" evidence="1">
    <location>
        <begin position="251"/>
        <end position="269"/>
    </location>
</feature>
<feature type="transmembrane region" description="Helical" evidence="1">
    <location>
        <begin position="191"/>
        <end position="216"/>
    </location>
</feature>
<feature type="transmembrane region" description="Helical" evidence="1">
    <location>
        <begin position="310"/>
        <end position="335"/>
    </location>
</feature>
<dbReference type="Proteomes" id="UP000289856">
    <property type="component" value="Chromosome"/>
</dbReference>
<keyword evidence="2" id="KW-0732">Signal</keyword>
<proteinExistence type="predicted"/>
<sequence length="342" mass="38614">MFKRWSATVAIFLASVSFMFVSWAPTSFAHGDSVAFLDLSLKKGVISSVIQIDLNDLRMDAIPPDEDPFLKTPEHIDKFLKKYQKEVGSYLLSNMTLYSDYLPLKGKMTQLKYIEKEGEPQPFAEAILEYPVRDAPKIVELSYNLVLDRDPWHVAYVNLEIGELKKTEVFVEQIRKLQIGQMSVQDAFQRYFMLGLMHMLTDFMVILFLVGFLISCRYIKKTIAAISIFIGVSSITLILASMQILTIPSNVIESVTVLSIIIVALYALFSKNKKYILWAAGGFGLVYGFGFSTGLAGIRAEEEHLVPSVVAFNVGIEVALILIALILYFAIRYLFRIKKLDS</sequence>
<name>A0A3T1DCD1_9BACL</name>
<gene>
    <name evidence="3" type="ORF">KCTCHS21_49940</name>
</gene>
<dbReference type="EMBL" id="AP019400">
    <property type="protein sequence ID" value="BBI35595.1"/>
    <property type="molecule type" value="Genomic_DNA"/>
</dbReference>
<protein>
    <submittedName>
        <fullName evidence="3">Uncharacterized protein</fullName>
    </submittedName>
</protein>
<dbReference type="OrthoDB" id="9808870at2"/>
<feature type="transmembrane region" description="Helical" evidence="1">
    <location>
        <begin position="276"/>
        <end position="298"/>
    </location>
</feature>
<feature type="chain" id="PRO_5039148681" evidence="2">
    <location>
        <begin position="30"/>
        <end position="342"/>
    </location>
</feature>
<feature type="transmembrane region" description="Helical" evidence="1">
    <location>
        <begin position="223"/>
        <end position="245"/>
    </location>
</feature>
<keyword evidence="4" id="KW-1185">Reference proteome</keyword>
<evidence type="ECO:0000313" key="3">
    <source>
        <dbReference type="EMBL" id="BBI35595.1"/>
    </source>
</evidence>
<organism evidence="3 4">
    <name type="scientific">Cohnella abietis</name>
    <dbReference type="NCBI Taxonomy" id="2507935"/>
    <lineage>
        <taxon>Bacteria</taxon>
        <taxon>Bacillati</taxon>
        <taxon>Bacillota</taxon>
        <taxon>Bacilli</taxon>
        <taxon>Bacillales</taxon>
        <taxon>Paenibacillaceae</taxon>
        <taxon>Cohnella</taxon>
    </lineage>
</organism>
<dbReference type="AlphaFoldDB" id="A0A3T1DCD1"/>
<reference evidence="3 4" key="1">
    <citation type="submission" date="2019-01" db="EMBL/GenBank/DDBJ databases">
        <title>Complete genome sequence of Cohnella hallensis HS21 isolated from Korean fir (Abies koreana) rhizospheric soil.</title>
        <authorList>
            <person name="Jiang L."/>
            <person name="Kang S.W."/>
            <person name="Kim S."/>
            <person name="Jung J."/>
            <person name="Kim C.Y."/>
            <person name="Kim D.H."/>
            <person name="Kim S.W."/>
            <person name="Lee J."/>
        </authorList>
    </citation>
    <scope>NUCLEOTIDE SEQUENCE [LARGE SCALE GENOMIC DNA]</scope>
    <source>
        <strain evidence="3 4">HS21</strain>
    </source>
</reference>
<feature type="signal peptide" evidence="2">
    <location>
        <begin position="1"/>
        <end position="29"/>
    </location>
</feature>
<evidence type="ECO:0000256" key="2">
    <source>
        <dbReference type="SAM" id="SignalP"/>
    </source>
</evidence>
<accession>A0A3T1DCD1</accession>